<evidence type="ECO:0000313" key="1">
    <source>
        <dbReference type="EMBL" id="OEL28148.1"/>
    </source>
</evidence>
<keyword evidence="2" id="KW-1185">Reference proteome</keyword>
<accession>A0A1E5VSP1</accession>
<dbReference type="EMBL" id="LWDX02030692">
    <property type="protein sequence ID" value="OEL28148.1"/>
    <property type="molecule type" value="Genomic_DNA"/>
</dbReference>
<comment type="caution">
    <text evidence="1">The sequence shown here is derived from an EMBL/GenBank/DDBJ whole genome shotgun (WGS) entry which is preliminary data.</text>
</comment>
<proteinExistence type="predicted"/>
<dbReference type="Proteomes" id="UP000095767">
    <property type="component" value="Unassembled WGS sequence"/>
</dbReference>
<organism evidence="1 2">
    <name type="scientific">Dichanthelium oligosanthes</name>
    <dbReference type="NCBI Taxonomy" id="888268"/>
    <lineage>
        <taxon>Eukaryota</taxon>
        <taxon>Viridiplantae</taxon>
        <taxon>Streptophyta</taxon>
        <taxon>Embryophyta</taxon>
        <taxon>Tracheophyta</taxon>
        <taxon>Spermatophyta</taxon>
        <taxon>Magnoliopsida</taxon>
        <taxon>Liliopsida</taxon>
        <taxon>Poales</taxon>
        <taxon>Poaceae</taxon>
        <taxon>PACMAD clade</taxon>
        <taxon>Panicoideae</taxon>
        <taxon>Panicodae</taxon>
        <taxon>Paniceae</taxon>
        <taxon>Dichantheliinae</taxon>
        <taxon>Dichanthelium</taxon>
    </lineage>
</organism>
<dbReference type="AlphaFoldDB" id="A0A1E5VSP1"/>
<name>A0A1E5VSP1_9POAL</name>
<protein>
    <submittedName>
        <fullName evidence="1">Uncharacterized protein</fullName>
    </submittedName>
</protein>
<reference evidence="1 2" key="1">
    <citation type="submission" date="2016-09" db="EMBL/GenBank/DDBJ databases">
        <title>The draft genome of Dichanthelium oligosanthes: A C3 panicoid grass species.</title>
        <authorList>
            <person name="Studer A.J."/>
            <person name="Schnable J.C."/>
            <person name="Brutnell T.P."/>
        </authorList>
    </citation>
    <scope>NUCLEOTIDE SEQUENCE [LARGE SCALE GENOMIC DNA]</scope>
    <source>
        <strain evidence="2">cv. Kellogg 1175</strain>
        <tissue evidence="1">Leaf</tissue>
    </source>
</reference>
<sequence>MKRSCFMISSSLASIFFAMKLFSRYWRGST</sequence>
<evidence type="ECO:0000313" key="2">
    <source>
        <dbReference type="Proteomes" id="UP000095767"/>
    </source>
</evidence>
<gene>
    <name evidence="1" type="ORF">BAE44_0010833</name>
</gene>